<evidence type="ECO:0000313" key="2">
    <source>
        <dbReference type="Proteomes" id="UP000712080"/>
    </source>
</evidence>
<dbReference type="AlphaFoldDB" id="A0A972JIG9"/>
<protein>
    <submittedName>
        <fullName evidence="1">DUF2271 domain-containing protein</fullName>
    </submittedName>
</protein>
<name>A0A972JIG9_9FLAO</name>
<dbReference type="EMBL" id="JAAMPU010000105">
    <property type="protein sequence ID" value="NMH28228.1"/>
    <property type="molecule type" value="Genomic_DNA"/>
</dbReference>
<proteinExistence type="predicted"/>
<dbReference type="Proteomes" id="UP000712080">
    <property type="component" value="Unassembled WGS sequence"/>
</dbReference>
<evidence type="ECO:0000313" key="1">
    <source>
        <dbReference type="EMBL" id="NMH28228.1"/>
    </source>
</evidence>
<keyword evidence="2" id="KW-1185">Reference proteome</keyword>
<sequence>MVQMTNYPGEGAYVVASLIDPKGAYEKTLLVLGQDKKWYHDLTEWHKNLGKKTPPTSAITGASAAGGDRKIQVVEIDNAQLDAGYTIRFESAVENQDHHIKDVEVPLTTENVSGKTDGTGYIRYVRFMPNN</sequence>
<reference evidence="1" key="1">
    <citation type="submission" date="2020-02" db="EMBL/GenBank/DDBJ databases">
        <title>Flavobacterium sp. genome.</title>
        <authorList>
            <person name="Jung H.S."/>
            <person name="Baek J.H."/>
            <person name="Jeon C.O."/>
        </authorList>
    </citation>
    <scope>NUCLEOTIDE SEQUENCE</scope>
    <source>
        <strain evidence="1">SE-s28</strain>
    </source>
</reference>
<dbReference type="InterPro" id="IPR014469">
    <property type="entry name" value="DUF2271"/>
</dbReference>
<organism evidence="1 2">
    <name type="scientific">Flavobacterium silvaticum</name>
    <dbReference type="NCBI Taxonomy" id="1852020"/>
    <lineage>
        <taxon>Bacteria</taxon>
        <taxon>Pseudomonadati</taxon>
        <taxon>Bacteroidota</taxon>
        <taxon>Flavobacteriia</taxon>
        <taxon>Flavobacteriales</taxon>
        <taxon>Flavobacteriaceae</taxon>
        <taxon>Flavobacterium</taxon>
    </lineage>
</organism>
<gene>
    <name evidence="1" type="ORF">G6047_09305</name>
</gene>
<accession>A0A972JIG9</accession>
<dbReference type="Pfam" id="PF10029">
    <property type="entry name" value="DUF2271"/>
    <property type="match status" value="1"/>
</dbReference>
<comment type="caution">
    <text evidence="1">The sequence shown here is derived from an EMBL/GenBank/DDBJ whole genome shotgun (WGS) entry which is preliminary data.</text>
</comment>